<dbReference type="GO" id="GO:0008236">
    <property type="term" value="F:serine-type peptidase activity"/>
    <property type="evidence" value="ECO:0007669"/>
    <property type="project" value="UniProtKB-KW"/>
</dbReference>
<dbReference type="Gene3D" id="3.90.226.10">
    <property type="entry name" value="2-enoyl-CoA Hydratase, Chain A, domain 1"/>
    <property type="match status" value="1"/>
</dbReference>
<dbReference type="AlphaFoldDB" id="A0A852W0Y4"/>
<dbReference type="Pfam" id="PF03572">
    <property type="entry name" value="Peptidase_S41"/>
    <property type="match status" value="1"/>
</dbReference>
<dbReference type="InterPro" id="IPR029045">
    <property type="entry name" value="ClpP/crotonase-like_dom_sf"/>
</dbReference>
<keyword evidence="5 9" id="KW-0378">Hydrolase</keyword>
<comment type="caution">
    <text evidence="9">The sequence shown here is derived from an EMBL/GenBank/DDBJ whole genome shotgun (WGS) entry which is preliminary data.</text>
</comment>
<dbReference type="GO" id="GO:0005737">
    <property type="term" value="C:cytoplasm"/>
    <property type="evidence" value="ECO:0007669"/>
    <property type="project" value="UniProtKB-SubCell"/>
</dbReference>
<dbReference type="SUPFAM" id="SSF69304">
    <property type="entry name" value="Tricorn protease N-terminal domain"/>
    <property type="match status" value="2"/>
</dbReference>
<proteinExistence type="inferred from homology"/>
<gene>
    <name evidence="9" type="ORF">HDA37_002295</name>
</gene>
<accession>A0A852W0Y4</accession>
<feature type="compositionally biased region" description="Low complexity" evidence="7">
    <location>
        <begin position="1170"/>
        <end position="1182"/>
    </location>
</feature>
<dbReference type="Gene3D" id="2.130.10.10">
    <property type="entry name" value="YVTN repeat-like/Quinoprotein amine dehydrogenase"/>
    <property type="match status" value="2"/>
</dbReference>
<organism evidence="9 10">
    <name type="scientific">Pseudonocardia alni</name>
    <name type="common">Amycolata alni</name>
    <dbReference type="NCBI Taxonomy" id="33907"/>
    <lineage>
        <taxon>Bacteria</taxon>
        <taxon>Bacillati</taxon>
        <taxon>Actinomycetota</taxon>
        <taxon>Actinomycetes</taxon>
        <taxon>Pseudonocardiales</taxon>
        <taxon>Pseudonocardiaceae</taxon>
        <taxon>Pseudonocardia</taxon>
    </lineage>
</organism>
<sequence length="1193" mass="126481">MSFLRHPHLSGDTLVLVAEDDLWTAPVEGGRAHRLTADGVPVTAPRFSPDGGSVAFASRRDGAPEVYRVDAEGGTPTRLTWWGEAPTRAAGWTPDGAVVALSAHGDATSRLWAYAVPATGGAPRLLPYGTLSALAHQPGGPAVLTQVEGGRDAAHWKRYRGGRAGRLWLDTAGTGEFTRVLAALAGQLECPMVVDDGSGPRLAFVSDHEGWGNVYSVPLADPGTDLRRHTDHGSGGGTDFYARHASTDGRRVVYESAGEIFLLDDLSAASQPRRIDVRPGGPRRAREPFRASLPADLGPVRPDRTGRTSIVSVRGSVHRLTHRDGPARALLAEPGVRARLAHPLGTHRAVWVDDATGEDAVVVAPLDPHLPEAPERARYAAGGIGRVLELAPAPDGSAVALTTHDGRLLVLHTGADPAPDPAPGPDDRPDDGVVDEAVPARAVGELRELHRGTAGEPSDVSWSPDSAWLAWCDPAPEGLSRIVLTRVADGEHAEVTPARFHDSDPVFTADGRHLAFLSRRVFDPSYDEHSFDLTFGTGWKPFLVPLAARTPSPFGAGPDGRPVDPADEGPDDPPATPSTPPAPSEPGDEPEPPGDGVAGGAADGAGHAVAAATGAGTQARSGERRGRRRSGRDADEVPPEVVVDVEGLADRVVGVPVEAARYTRLAAVRGGLVWLRLPGGTGVLGDSLPDDDAEPDRAVLERFDLARRTVTVVADPASSFAVSGDGTRLVVRDRGTVRLLRADRGGSAAPEDDAGGDEFTIDTRRLVVTVDPVAEWQQMFDETARLMRDHFWVEDMAGVDWVAETARYRPLVDRAGSHDDLLDVLWELHGELGTSHAYVMGGRAGGDPTGRPGLLGADLEPDPAGGPGWRVRRVLPPETSAPAARSPLSGPGVDVRAGDVLLEVNGRPLDPHWGVAPLLVATAGSTVELTVRSGPDRPDAGTVRRVAVRPLHSEDELRYQDRVARLRAEVAERSGGRLGYLHVPDMMGYGWAQLHRDLARETAKDGLLLDVRGNRGGHTSQLVVEKLARRVIGWDLPRHGAPATYPEQAPRGPVVTLADERSGSDGDIVTAAIKRLGVGPVVGTRTWGGVIGIDSRYRLVDGTLVTQPRYATWFDDVGWTMENHGVDPDVEVVVTPQDRASGRDPQLDRAIAIALARLDEHPPARPPDLAGRPSAARPALPGRPGGGDRHHIA</sequence>
<dbReference type="InterPro" id="IPR015943">
    <property type="entry name" value="WD40/YVTN_repeat-like_dom_sf"/>
</dbReference>
<evidence type="ECO:0000256" key="7">
    <source>
        <dbReference type="SAM" id="MobiDB-lite"/>
    </source>
</evidence>
<dbReference type="Gene3D" id="3.30.750.44">
    <property type="match status" value="1"/>
</dbReference>
<feature type="compositionally biased region" description="Low complexity" evidence="7">
    <location>
        <begin position="604"/>
        <end position="620"/>
    </location>
</feature>
<keyword evidence="6" id="KW-0720">Serine protease</keyword>
<dbReference type="CDD" id="cd07562">
    <property type="entry name" value="Peptidase_S41_TRI"/>
    <property type="match status" value="1"/>
</dbReference>
<dbReference type="InterPro" id="IPR012393">
    <property type="entry name" value="Tricorn_protease"/>
</dbReference>
<dbReference type="Pfam" id="PF26550">
    <property type="entry name" value="Tricorn_2nd"/>
    <property type="match status" value="1"/>
</dbReference>
<dbReference type="InterPro" id="IPR036034">
    <property type="entry name" value="PDZ_sf"/>
</dbReference>
<dbReference type="InterPro" id="IPR029414">
    <property type="entry name" value="Tricorn_PDZ"/>
</dbReference>
<comment type="similarity">
    <text evidence="2">Belongs to the peptidase S41B family.</text>
</comment>
<evidence type="ECO:0000256" key="3">
    <source>
        <dbReference type="ARBA" id="ARBA00022490"/>
    </source>
</evidence>
<dbReference type="EC" id="3.4.21.-" evidence="9"/>
<evidence type="ECO:0000313" key="9">
    <source>
        <dbReference type="EMBL" id="NYG02010.1"/>
    </source>
</evidence>
<dbReference type="InterPro" id="IPR005151">
    <property type="entry name" value="Tail-specific_protease"/>
</dbReference>
<evidence type="ECO:0000313" key="10">
    <source>
        <dbReference type="Proteomes" id="UP000549695"/>
    </source>
</evidence>
<dbReference type="SUPFAM" id="SSF50156">
    <property type="entry name" value="PDZ domain-like"/>
    <property type="match status" value="1"/>
</dbReference>
<dbReference type="SUPFAM" id="SSF52096">
    <property type="entry name" value="ClpP/crotonase"/>
    <property type="match status" value="1"/>
</dbReference>
<feature type="region of interest" description="Disordered" evidence="7">
    <location>
        <begin position="1158"/>
        <end position="1193"/>
    </location>
</feature>
<dbReference type="Gene3D" id="2.120.10.60">
    <property type="entry name" value="Tricorn protease N-terminal domain"/>
    <property type="match status" value="1"/>
</dbReference>
<evidence type="ECO:0000256" key="5">
    <source>
        <dbReference type="ARBA" id="ARBA00022801"/>
    </source>
</evidence>
<evidence type="ECO:0000256" key="2">
    <source>
        <dbReference type="ARBA" id="ARBA00008524"/>
    </source>
</evidence>
<dbReference type="GO" id="GO:0006508">
    <property type="term" value="P:proteolysis"/>
    <property type="evidence" value="ECO:0007669"/>
    <property type="project" value="UniProtKB-KW"/>
</dbReference>
<feature type="region of interest" description="Disordered" evidence="7">
    <location>
        <begin position="413"/>
        <end position="432"/>
    </location>
</feature>
<reference evidence="9 10" key="1">
    <citation type="submission" date="2020-07" db="EMBL/GenBank/DDBJ databases">
        <title>Sequencing the genomes of 1000 actinobacteria strains.</title>
        <authorList>
            <person name="Klenk H.-P."/>
        </authorList>
    </citation>
    <scope>NUCLEOTIDE SEQUENCE [LARGE SCALE GENOMIC DNA]</scope>
    <source>
        <strain evidence="9 10">DSM 44749</strain>
    </source>
</reference>
<keyword evidence="10" id="KW-1185">Reference proteome</keyword>
<comment type="subcellular location">
    <subcellularLocation>
        <location evidence="1">Cytoplasm</location>
    </subcellularLocation>
</comment>
<dbReference type="Proteomes" id="UP000549695">
    <property type="component" value="Unassembled WGS sequence"/>
</dbReference>
<dbReference type="PANTHER" id="PTHR43253:SF1">
    <property type="entry name" value="TRICORN PROTEASE HOMOLOG 2-RELATED"/>
    <property type="match status" value="1"/>
</dbReference>
<name>A0A852W0Y4_PSEA5</name>
<evidence type="ECO:0000256" key="1">
    <source>
        <dbReference type="ARBA" id="ARBA00004496"/>
    </source>
</evidence>
<protein>
    <submittedName>
        <fullName evidence="9">Tricorn protease</fullName>
        <ecNumber evidence="9">3.4.21.-</ecNumber>
    </submittedName>
</protein>
<dbReference type="GeneID" id="98052065"/>
<feature type="domain" description="Tail specific protease" evidence="8">
    <location>
        <begin position="941"/>
        <end position="1133"/>
    </location>
</feature>
<feature type="compositionally biased region" description="Pro residues" evidence="7">
    <location>
        <begin position="572"/>
        <end position="584"/>
    </location>
</feature>
<evidence type="ECO:0000256" key="4">
    <source>
        <dbReference type="ARBA" id="ARBA00022670"/>
    </source>
</evidence>
<dbReference type="RefSeq" id="WP_179761068.1">
    <property type="nucleotide sequence ID" value="NZ_BAAAJZ010000001.1"/>
</dbReference>
<keyword evidence="3" id="KW-0963">Cytoplasm</keyword>
<evidence type="ECO:0000259" key="8">
    <source>
        <dbReference type="SMART" id="SM00245"/>
    </source>
</evidence>
<dbReference type="InterPro" id="IPR028204">
    <property type="entry name" value="Tricorn_C1"/>
</dbReference>
<dbReference type="Pfam" id="PF14684">
    <property type="entry name" value="Tricorn_C1"/>
    <property type="match status" value="1"/>
</dbReference>
<dbReference type="Pfam" id="PF14685">
    <property type="entry name" value="PDZ_Tricorn"/>
    <property type="match status" value="1"/>
</dbReference>
<dbReference type="SMART" id="SM00245">
    <property type="entry name" value="TSPc"/>
    <property type="match status" value="1"/>
</dbReference>
<feature type="region of interest" description="Disordered" evidence="7">
    <location>
        <begin position="550"/>
        <end position="638"/>
    </location>
</feature>
<evidence type="ECO:0000256" key="6">
    <source>
        <dbReference type="ARBA" id="ARBA00022825"/>
    </source>
</evidence>
<dbReference type="PANTHER" id="PTHR43253">
    <property type="entry name" value="TRICORN PROTEASE HOMOLOG 2-RELATED"/>
    <property type="match status" value="1"/>
</dbReference>
<keyword evidence="4 9" id="KW-0645">Protease</keyword>
<dbReference type="Pfam" id="PF26549">
    <property type="entry name" value="Tricorn_N"/>
    <property type="match status" value="1"/>
</dbReference>
<dbReference type="Gene3D" id="2.30.42.10">
    <property type="match status" value="1"/>
</dbReference>
<dbReference type="EMBL" id="JACCCZ010000001">
    <property type="protein sequence ID" value="NYG02010.1"/>
    <property type="molecule type" value="Genomic_DNA"/>
</dbReference>